<keyword evidence="5" id="KW-0472">Membrane</keyword>
<evidence type="ECO:0000256" key="1">
    <source>
        <dbReference type="ARBA" id="ARBA00004236"/>
    </source>
</evidence>
<evidence type="ECO:0000256" key="3">
    <source>
        <dbReference type="ARBA" id="ARBA00022475"/>
    </source>
</evidence>
<evidence type="ECO:0008006" key="9">
    <source>
        <dbReference type="Google" id="ProtNLM"/>
    </source>
</evidence>
<gene>
    <name evidence="7" type="ORF">OIU77_020698</name>
</gene>
<reference evidence="7" key="1">
    <citation type="submission" date="2022-10" db="EMBL/GenBank/DDBJ databases">
        <authorList>
            <person name="Hyden B.L."/>
            <person name="Feng K."/>
            <person name="Yates T."/>
            <person name="Jawdy S."/>
            <person name="Smart L.B."/>
            <person name="Muchero W."/>
        </authorList>
    </citation>
    <scope>NUCLEOTIDE SEQUENCE</scope>
    <source>
        <tissue evidence="7">Shoot tip</tissue>
    </source>
</reference>
<proteinExistence type="inferred from homology"/>
<keyword evidence="4" id="KW-0963">Cytoplasm</keyword>
<comment type="subcellular location">
    <subcellularLocation>
        <location evidence="1">Cell membrane</location>
    </subcellularLocation>
    <subcellularLocation>
        <location evidence="2">Cytoplasm</location>
        <location evidence="2">Cytosol</location>
    </subcellularLocation>
</comment>
<reference evidence="7" key="2">
    <citation type="journal article" date="2023" name="Int. J. Mol. Sci.">
        <title>De Novo Assembly and Annotation of 11 Diverse Shrub Willow (Salix) Genomes Reveals Novel Gene Organization in Sex-Linked Regions.</title>
        <authorList>
            <person name="Hyden B."/>
            <person name="Feng K."/>
            <person name="Yates T.B."/>
            <person name="Jawdy S."/>
            <person name="Cereghino C."/>
            <person name="Smart L.B."/>
            <person name="Muchero W."/>
        </authorList>
    </citation>
    <scope>NUCLEOTIDE SEQUENCE</scope>
    <source>
        <tissue evidence="7">Shoot tip</tissue>
    </source>
</reference>
<evidence type="ECO:0000256" key="6">
    <source>
        <dbReference type="ARBA" id="ARBA00034482"/>
    </source>
</evidence>
<dbReference type="PANTHER" id="PTHR31220:SF10">
    <property type="entry name" value="HYCCIN"/>
    <property type="match status" value="1"/>
</dbReference>
<evidence type="ECO:0000313" key="7">
    <source>
        <dbReference type="EMBL" id="KAJ6395505.1"/>
    </source>
</evidence>
<comment type="caution">
    <text evidence="7">The sequence shown here is derived from an EMBL/GenBank/DDBJ whole genome shotgun (WGS) entry which is preliminary data.</text>
</comment>
<keyword evidence="3" id="KW-1003">Cell membrane</keyword>
<dbReference type="InterPro" id="IPR018619">
    <property type="entry name" value="Hyccin"/>
</dbReference>
<keyword evidence="8" id="KW-1185">Reference proteome</keyword>
<comment type="similarity">
    <text evidence="6">Belongs to the Hyccin family.</text>
</comment>
<organism evidence="7 8">
    <name type="scientific">Salix suchowensis</name>
    <dbReference type="NCBI Taxonomy" id="1278906"/>
    <lineage>
        <taxon>Eukaryota</taxon>
        <taxon>Viridiplantae</taxon>
        <taxon>Streptophyta</taxon>
        <taxon>Embryophyta</taxon>
        <taxon>Tracheophyta</taxon>
        <taxon>Spermatophyta</taxon>
        <taxon>Magnoliopsida</taxon>
        <taxon>eudicotyledons</taxon>
        <taxon>Gunneridae</taxon>
        <taxon>Pentapetalae</taxon>
        <taxon>rosids</taxon>
        <taxon>fabids</taxon>
        <taxon>Malpighiales</taxon>
        <taxon>Salicaceae</taxon>
        <taxon>Saliceae</taxon>
        <taxon>Salix</taxon>
    </lineage>
</organism>
<sequence length="134" mass="14731">MPPPLLSSPLKIKTLPSPSFTTLISPLKSHPSFVSPDSGAGDNNLCSWFYDTFQSSKPQLQLVVLRFLPTIVGLYLSRVPLKKPLAGFEMVLLALFAHETTSRAGQAIAVNVPDLSYSSTYHETKDQLERIAML</sequence>
<protein>
    <recommendedName>
        <fullName evidence="9">Hyccin</fullName>
    </recommendedName>
</protein>
<dbReference type="EMBL" id="JAPFFI010000004">
    <property type="protein sequence ID" value="KAJ6395505.1"/>
    <property type="molecule type" value="Genomic_DNA"/>
</dbReference>
<dbReference type="PANTHER" id="PTHR31220">
    <property type="entry name" value="HYCCIN RELATED"/>
    <property type="match status" value="1"/>
</dbReference>
<evidence type="ECO:0000256" key="5">
    <source>
        <dbReference type="ARBA" id="ARBA00023136"/>
    </source>
</evidence>
<dbReference type="Pfam" id="PF09790">
    <property type="entry name" value="Hyccin"/>
    <property type="match status" value="1"/>
</dbReference>
<accession>A0ABQ9CA76</accession>
<evidence type="ECO:0000256" key="4">
    <source>
        <dbReference type="ARBA" id="ARBA00022490"/>
    </source>
</evidence>
<name>A0ABQ9CA76_9ROSI</name>
<evidence type="ECO:0000256" key="2">
    <source>
        <dbReference type="ARBA" id="ARBA00004514"/>
    </source>
</evidence>
<evidence type="ECO:0000313" key="8">
    <source>
        <dbReference type="Proteomes" id="UP001141253"/>
    </source>
</evidence>
<dbReference type="Proteomes" id="UP001141253">
    <property type="component" value="Chromosome 4"/>
</dbReference>